<proteinExistence type="predicted"/>
<feature type="transmembrane region" description="Helical" evidence="6">
    <location>
        <begin position="84"/>
        <end position="106"/>
    </location>
</feature>
<keyword evidence="4 5" id="KW-0472">Membrane</keyword>
<dbReference type="Proteomes" id="UP001202328">
    <property type="component" value="Unassembled WGS sequence"/>
</dbReference>
<feature type="transmembrane region" description="Helical" evidence="6">
    <location>
        <begin position="149"/>
        <end position="166"/>
    </location>
</feature>
<evidence type="ECO:0000256" key="5">
    <source>
        <dbReference type="PROSITE-ProRule" id="PRU01087"/>
    </source>
</evidence>
<dbReference type="GO" id="GO:0005783">
    <property type="term" value="C:endoplasmic reticulum"/>
    <property type="evidence" value="ECO:0007669"/>
    <property type="project" value="TreeGrafter"/>
</dbReference>
<feature type="transmembrane region" description="Helical" evidence="6">
    <location>
        <begin position="43"/>
        <end position="64"/>
    </location>
</feature>
<evidence type="ECO:0000256" key="4">
    <source>
        <dbReference type="ARBA" id="ARBA00023136"/>
    </source>
</evidence>
<sequence length="169" mass="18886">MRLWPEIQKSSSSTSKGKLTEIEDLERQTDRQKMVVQKCINGLLLIHFLFMVIVTPLIDIGHILTWYANNENGDAPSSIKIPHFAVFLILFEHLLVWPLCIANFYGIFKGKSWVKKTCLIYGVGATTAMAAILSEMIRSSGAFSTLSSIYVPFLGFALISTLNGLVPNY</sequence>
<evidence type="ECO:0000259" key="7">
    <source>
        <dbReference type="PROSITE" id="PS51751"/>
    </source>
</evidence>
<evidence type="ECO:0000256" key="1">
    <source>
        <dbReference type="ARBA" id="ARBA00004141"/>
    </source>
</evidence>
<keyword evidence="9" id="KW-1185">Reference proteome</keyword>
<dbReference type="PANTHER" id="PTHR31204">
    <property type="entry name" value="SIGMA INTRACELLULAR RECEPTOR 2"/>
    <property type="match status" value="1"/>
</dbReference>
<dbReference type="GO" id="GO:0016020">
    <property type="term" value="C:membrane"/>
    <property type="evidence" value="ECO:0007669"/>
    <property type="project" value="UniProtKB-SubCell"/>
</dbReference>
<name>A0AAD4XUF9_9MAGN</name>
<evidence type="ECO:0000256" key="3">
    <source>
        <dbReference type="ARBA" id="ARBA00022989"/>
    </source>
</evidence>
<feature type="domain" description="EXPERA" evidence="7">
    <location>
        <begin position="40"/>
        <end position="161"/>
    </location>
</feature>
<dbReference type="InterPro" id="IPR033118">
    <property type="entry name" value="EXPERA"/>
</dbReference>
<evidence type="ECO:0000256" key="6">
    <source>
        <dbReference type="SAM" id="Phobius"/>
    </source>
</evidence>
<comment type="caution">
    <text evidence="8">The sequence shown here is derived from an EMBL/GenBank/DDBJ whole genome shotgun (WGS) entry which is preliminary data.</text>
</comment>
<dbReference type="InterPro" id="IPR051987">
    <property type="entry name" value="Sigma-2_receptor-like"/>
</dbReference>
<gene>
    <name evidence="8" type="ORF">MKW98_023153</name>
</gene>
<dbReference type="EMBL" id="JAJJMB010003726">
    <property type="protein sequence ID" value="KAI3945879.1"/>
    <property type="molecule type" value="Genomic_DNA"/>
</dbReference>
<evidence type="ECO:0000313" key="8">
    <source>
        <dbReference type="EMBL" id="KAI3945879.1"/>
    </source>
</evidence>
<protein>
    <recommendedName>
        <fullName evidence="7">EXPERA domain-containing protein</fullName>
    </recommendedName>
</protein>
<keyword evidence="3 5" id="KW-1133">Transmembrane helix</keyword>
<dbReference type="PROSITE" id="PS51751">
    <property type="entry name" value="EXPERA"/>
    <property type="match status" value="1"/>
</dbReference>
<keyword evidence="2 5" id="KW-0812">Transmembrane</keyword>
<organism evidence="8 9">
    <name type="scientific">Papaver atlanticum</name>
    <dbReference type="NCBI Taxonomy" id="357466"/>
    <lineage>
        <taxon>Eukaryota</taxon>
        <taxon>Viridiplantae</taxon>
        <taxon>Streptophyta</taxon>
        <taxon>Embryophyta</taxon>
        <taxon>Tracheophyta</taxon>
        <taxon>Spermatophyta</taxon>
        <taxon>Magnoliopsida</taxon>
        <taxon>Ranunculales</taxon>
        <taxon>Papaveraceae</taxon>
        <taxon>Papaveroideae</taxon>
        <taxon>Papaver</taxon>
    </lineage>
</organism>
<reference evidence="8" key="1">
    <citation type="submission" date="2022-04" db="EMBL/GenBank/DDBJ databases">
        <title>A functionally conserved STORR gene fusion in Papaver species that diverged 16.8 million years ago.</title>
        <authorList>
            <person name="Catania T."/>
        </authorList>
    </citation>
    <scope>NUCLEOTIDE SEQUENCE</scope>
    <source>
        <strain evidence="8">S-188037</strain>
    </source>
</reference>
<evidence type="ECO:0000313" key="9">
    <source>
        <dbReference type="Proteomes" id="UP001202328"/>
    </source>
</evidence>
<accession>A0AAD4XUF9</accession>
<dbReference type="AlphaFoldDB" id="A0AAD4XUF9"/>
<evidence type="ECO:0000256" key="2">
    <source>
        <dbReference type="ARBA" id="ARBA00022692"/>
    </source>
</evidence>
<dbReference type="PANTHER" id="PTHR31204:SF1">
    <property type="entry name" value="SIGMA INTRACELLULAR RECEPTOR 2"/>
    <property type="match status" value="1"/>
</dbReference>
<comment type="subcellular location">
    <subcellularLocation>
        <location evidence="1">Membrane</location>
        <topology evidence="1">Multi-pass membrane protein</topology>
    </subcellularLocation>
</comment>
<dbReference type="Pfam" id="PF05241">
    <property type="entry name" value="EBP"/>
    <property type="match status" value="1"/>
</dbReference>
<feature type="transmembrane region" description="Helical" evidence="6">
    <location>
        <begin position="118"/>
        <end position="137"/>
    </location>
</feature>